<evidence type="ECO:0000313" key="2">
    <source>
        <dbReference type="EMBL" id="QRV02138.1"/>
    </source>
</evidence>
<dbReference type="RefSeq" id="WP_204424417.1">
    <property type="nucleotide sequence ID" value="NZ_CP070228.1"/>
</dbReference>
<protein>
    <submittedName>
        <fullName evidence="2">Type I-E CRISPR-associated protein Cse1/CasA</fullName>
    </submittedName>
</protein>
<reference evidence="2 3" key="1">
    <citation type="submission" date="2021-02" db="EMBL/GenBank/DDBJ databases">
        <title>Complete Genome Sequence of Arcanobacterium phocisimile strain DSM 26142T from a harbour seal.</title>
        <authorList>
            <person name="Borowiak M."/>
            <person name="Alssahen M."/>
            <person name="Malorny B."/>
            <person name="Laemmler C."/>
            <person name="Siebert U."/>
            <person name="Ploetz M."/>
            <person name="Abdulmawjood A."/>
        </authorList>
    </citation>
    <scope>NUCLEOTIDE SEQUENCE [LARGE SCALE GENOMIC DNA]</scope>
    <source>
        <strain evidence="2 3">DSM 26142</strain>
    </source>
</reference>
<evidence type="ECO:0000256" key="1">
    <source>
        <dbReference type="SAM" id="MobiDB-lite"/>
    </source>
</evidence>
<gene>
    <name evidence="2" type="ORF">JTE88_08730</name>
</gene>
<dbReference type="Pfam" id="PF09481">
    <property type="entry name" value="CRISPR_Cse1"/>
    <property type="match status" value="1"/>
</dbReference>
<dbReference type="Proteomes" id="UP000602653">
    <property type="component" value="Chromosome"/>
</dbReference>
<dbReference type="InterPro" id="IPR013381">
    <property type="entry name" value="CRISPR-assoc_prot_Cse1"/>
</dbReference>
<sequence>MDINALTDINWVSTTQGDISVREVLLRAHEPDLMLNLQKPAFEVAATFRFLLSVVPVVLRFEEKTKWDDADDMAALATDGFSVSAVDRALESLSKSATLFDAAHPFMQRPVLAPKSAKDTSRKIGPGDQEVKKLSPAMPSDRGEDYWNLIVSFPVKLSVSEAVLKLVTYHYYSMAGNNKYDGDKTRMGAPGIRFLGKGNAATEFMWKVDGESFLYSLFASLPKKWVDGQGLPAWADREMTVSKLSDGLLHPLWMGTWSSNTAACYWEESNGQQFLAGVRVGGVPPEWLPIAYIDKDSEKALKEWWDIRNENDPMYLYMGDSKSSDGAKKAQRIDFGRDGTDLAIEWAAEDKLEALLNSGNTNILPSDAEDRTPIFFRHQIEGTASSPSVRASDVFFATPDVWGFGLRSQQRNEVRWNAQLIRAIHRSVTGVFRRRNASDAKREASGYPALALDALENSRADASAEFWRQITPVYETYMSELRAGSQPTQKLSTGIYRAAMQTYDSVTEPFVGQYSQQIYAVRGSLSRIIQKTISEHHSATKED</sequence>
<accession>A0ABX7IJZ3</accession>
<organism evidence="2 3">
    <name type="scientific">Arcanobacterium phocisimile</name>
    <dbReference type="NCBI Taxonomy" id="1302235"/>
    <lineage>
        <taxon>Bacteria</taxon>
        <taxon>Bacillati</taxon>
        <taxon>Actinomycetota</taxon>
        <taxon>Actinomycetes</taxon>
        <taxon>Actinomycetales</taxon>
        <taxon>Actinomycetaceae</taxon>
        <taxon>Arcanobacterium</taxon>
    </lineage>
</organism>
<name>A0ABX7IJZ3_9ACTO</name>
<evidence type="ECO:0000313" key="3">
    <source>
        <dbReference type="Proteomes" id="UP000602653"/>
    </source>
</evidence>
<dbReference type="EMBL" id="CP070228">
    <property type="protein sequence ID" value="QRV02138.1"/>
    <property type="molecule type" value="Genomic_DNA"/>
</dbReference>
<feature type="region of interest" description="Disordered" evidence="1">
    <location>
        <begin position="116"/>
        <end position="137"/>
    </location>
</feature>
<proteinExistence type="predicted"/>
<keyword evidence="3" id="KW-1185">Reference proteome</keyword>